<reference evidence="2 3" key="1">
    <citation type="submission" date="2016-07" db="EMBL/GenBank/DDBJ databases">
        <title>Draft genome sequence of Prauserella sp. YIM 121212, isolated from alkaline soil.</title>
        <authorList>
            <person name="Ruckert C."/>
            <person name="Albersmeier A."/>
            <person name="Jiang C.-L."/>
            <person name="Jiang Y."/>
            <person name="Kalinowski J."/>
            <person name="Schneider O."/>
            <person name="Winkler A."/>
            <person name="Zotchev S.B."/>
        </authorList>
    </citation>
    <scope>NUCLEOTIDE SEQUENCE [LARGE SCALE GENOMIC DNA]</scope>
    <source>
        <strain evidence="2 3">YIM 121212</strain>
    </source>
</reference>
<organism evidence="2 3">
    <name type="scientific">Prauserella flavalba</name>
    <dbReference type="NCBI Taxonomy" id="1477506"/>
    <lineage>
        <taxon>Bacteria</taxon>
        <taxon>Bacillati</taxon>
        <taxon>Actinomycetota</taxon>
        <taxon>Actinomycetes</taxon>
        <taxon>Pseudonocardiales</taxon>
        <taxon>Pseudonocardiaceae</taxon>
        <taxon>Prauserella</taxon>
    </lineage>
</organism>
<sequence>MGLVENPFFARLFIRIGARNEARGQAELRKELLAGLTGHVVEVGAGTGLNFPHYPPTVERVTAVEPEPTLQEKAVEAARGAPVPIDVVDGLADALPVGTGSADAVVVSGVLCSVADPAAALTEFRRVLRPGRELRFFEHVRSGDAVRGRWQDVANLVWPHLMGGCHPNRDTVSALRRAGFDLVRLRELIFPPGAKVSVVATRVLGVARPR</sequence>
<evidence type="ECO:0000313" key="3">
    <source>
        <dbReference type="Proteomes" id="UP000247892"/>
    </source>
</evidence>
<evidence type="ECO:0000313" key="2">
    <source>
        <dbReference type="EMBL" id="PXY36051.1"/>
    </source>
</evidence>
<dbReference type="PANTHER" id="PTHR45036">
    <property type="entry name" value="METHYLTRANSFERASE LIKE 7B"/>
    <property type="match status" value="1"/>
</dbReference>
<dbReference type="EMBL" id="MASU01000005">
    <property type="protein sequence ID" value="PXY36051.1"/>
    <property type="molecule type" value="Genomic_DNA"/>
</dbReference>
<dbReference type="SUPFAM" id="SSF53335">
    <property type="entry name" value="S-adenosyl-L-methionine-dependent methyltransferases"/>
    <property type="match status" value="1"/>
</dbReference>
<gene>
    <name evidence="2" type="ORF">BA062_11440</name>
</gene>
<dbReference type="CDD" id="cd02440">
    <property type="entry name" value="AdoMet_MTases"/>
    <property type="match status" value="1"/>
</dbReference>
<dbReference type="InterPro" id="IPR029063">
    <property type="entry name" value="SAM-dependent_MTases_sf"/>
</dbReference>
<dbReference type="InterPro" id="IPR013216">
    <property type="entry name" value="Methyltransf_11"/>
</dbReference>
<comment type="caution">
    <text evidence="2">The sequence shown here is derived from an EMBL/GenBank/DDBJ whole genome shotgun (WGS) entry which is preliminary data.</text>
</comment>
<feature type="domain" description="Methyltransferase type 11" evidence="1">
    <location>
        <begin position="41"/>
        <end position="131"/>
    </location>
</feature>
<dbReference type="InterPro" id="IPR052356">
    <property type="entry name" value="Thiol_S-MT"/>
</dbReference>
<accession>A0A318LNV0</accession>
<dbReference type="Gene3D" id="3.40.50.150">
    <property type="entry name" value="Vaccinia Virus protein VP39"/>
    <property type="match status" value="1"/>
</dbReference>
<protein>
    <recommendedName>
        <fullName evidence="1">Methyltransferase type 11 domain-containing protein</fullName>
    </recommendedName>
</protein>
<dbReference type="GO" id="GO:0008757">
    <property type="term" value="F:S-adenosylmethionine-dependent methyltransferase activity"/>
    <property type="evidence" value="ECO:0007669"/>
    <property type="project" value="InterPro"/>
</dbReference>
<dbReference type="PANTHER" id="PTHR45036:SF1">
    <property type="entry name" value="METHYLTRANSFERASE LIKE 7A"/>
    <property type="match status" value="1"/>
</dbReference>
<evidence type="ECO:0000259" key="1">
    <source>
        <dbReference type="Pfam" id="PF08241"/>
    </source>
</evidence>
<dbReference type="RefSeq" id="WP_110336056.1">
    <property type="nucleotide sequence ID" value="NZ_MASU01000005.1"/>
</dbReference>
<name>A0A318LNV0_9PSEU</name>
<keyword evidence="3" id="KW-1185">Reference proteome</keyword>
<dbReference type="OrthoDB" id="65624at2"/>
<dbReference type="Proteomes" id="UP000247892">
    <property type="component" value="Unassembled WGS sequence"/>
</dbReference>
<proteinExistence type="predicted"/>
<dbReference type="AlphaFoldDB" id="A0A318LNV0"/>
<dbReference type="Pfam" id="PF08241">
    <property type="entry name" value="Methyltransf_11"/>
    <property type="match status" value="1"/>
</dbReference>